<evidence type="ECO:0000256" key="8">
    <source>
        <dbReference type="ARBA" id="ARBA00023170"/>
    </source>
</evidence>
<dbReference type="CDD" id="cd07157">
    <property type="entry name" value="2DBD_NR_DBD1"/>
    <property type="match status" value="1"/>
</dbReference>
<gene>
    <name evidence="13" type="ORF">CRM22_008806</name>
</gene>
<keyword evidence="7" id="KW-0804">Transcription</keyword>
<keyword evidence="14" id="KW-1185">Reference proteome</keyword>
<evidence type="ECO:0000256" key="1">
    <source>
        <dbReference type="ARBA" id="ARBA00004123"/>
    </source>
</evidence>
<proteinExistence type="predicted"/>
<evidence type="ECO:0000256" key="6">
    <source>
        <dbReference type="ARBA" id="ARBA00023125"/>
    </source>
</evidence>
<evidence type="ECO:0000256" key="7">
    <source>
        <dbReference type="ARBA" id="ARBA00023163"/>
    </source>
</evidence>
<evidence type="ECO:0000256" key="9">
    <source>
        <dbReference type="ARBA" id="ARBA00023242"/>
    </source>
</evidence>
<dbReference type="PROSITE" id="PS51843">
    <property type="entry name" value="NR_LBD"/>
    <property type="match status" value="1"/>
</dbReference>
<evidence type="ECO:0000313" key="14">
    <source>
        <dbReference type="Proteomes" id="UP000308267"/>
    </source>
</evidence>
<keyword evidence="9" id="KW-0539">Nucleus</keyword>
<dbReference type="InterPro" id="IPR001628">
    <property type="entry name" value="Znf_hrmn_rcpt"/>
</dbReference>
<dbReference type="PROSITE" id="PS51030">
    <property type="entry name" value="NUCLEAR_REC_DBD_2"/>
    <property type="match status" value="2"/>
</dbReference>
<dbReference type="Pfam" id="PF00104">
    <property type="entry name" value="Hormone_recep"/>
    <property type="match status" value="1"/>
</dbReference>
<feature type="region of interest" description="Disordered" evidence="10">
    <location>
        <begin position="783"/>
        <end position="805"/>
    </location>
</feature>
<dbReference type="GO" id="GO:0008270">
    <property type="term" value="F:zinc ion binding"/>
    <property type="evidence" value="ECO:0007669"/>
    <property type="project" value="UniProtKB-KW"/>
</dbReference>
<dbReference type="STRING" id="147828.A0A4S2LHQ9"/>
<feature type="domain" description="Nuclear receptor" evidence="11">
    <location>
        <begin position="236"/>
        <end position="313"/>
    </location>
</feature>
<evidence type="ECO:0000259" key="11">
    <source>
        <dbReference type="PROSITE" id="PS51030"/>
    </source>
</evidence>
<evidence type="ECO:0008006" key="15">
    <source>
        <dbReference type="Google" id="ProtNLM"/>
    </source>
</evidence>
<dbReference type="GO" id="GO:0000978">
    <property type="term" value="F:RNA polymerase II cis-regulatory region sequence-specific DNA binding"/>
    <property type="evidence" value="ECO:0007669"/>
    <property type="project" value="TreeGrafter"/>
</dbReference>
<dbReference type="SMART" id="SM00430">
    <property type="entry name" value="HOLI"/>
    <property type="match status" value="1"/>
</dbReference>
<accession>A0A4S2LHQ9</accession>
<keyword evidence="5" id="KW-0805">Transcription regulation</keyword>
<dbReference type="SUPFAM" id="SSF48508">
    <property type="entry name" value="Nuclear receptor ligand-binding domain"/>
    <property type="match status" value="1"/>
</dbReference>
<evidence type="ECO:0000256" key="10">
    <source>
        <dbReference type="SAM" id="MobiDB-lite"/>
    </source>
</evidence>
<keyword evidence="4" id="KW-0862">Zinc</keyword>
<keyword evidence="3" id="KW-0863">Zinc-finger</keyword>
<sequence>MLPLNDQFPPALRELDVMLCGFSSQQELHHQQSQPQQSLYPTTPMVYSPNILSLNAPGIPSSLAPAAPVGLGPGSITFSKVNTSHVYPDPSTPSAQLTQDPIYTADIIEQALTARADHTTTLCRYPIPPNYPATNLLSVPTCSRAAGLDNVAVGMRQLASPRYGSEPVGNFSPFSQVGSILSANGEQHPRKLVQNETDLAPRSLMNSSIPVTVGITNACRISNPVRFTCNLGSKDRRPCDICGDVSAGFHCNAYVCEACKKFFIRSSKGDNFSKYTCTKSNACEINKDTRTHCQRCRYQKCLRLGMVLPGAAVFPATDISEIPCRVCGAKSSGFHFGAITCEGCKGFFRRTINERESQRYTCRNGGNCAVTGATRNNCKSCRYRRCVAVGMSKDGSRIGRQPNAVKHRCAIEIEQIRSAVASCTAPYAKSPNKFYHSGTFMSTQPSGSTGIAEQSRLSGDQYVSTQQPYTNKSASSANATCLRPAPPNYSALLREGSRFFQSPNESPIYLQARTNLVSDICPSIPQSDILPSSILESINSYSSQADIDLTGIRELTPYKSCHSSTFETPAKHNQTGYVERADLLCSGQQTTQNYRRGFSNSKSNQSSVETHRHLHLFPQEGILCDSRIQAIREYGEQTPSVSLLQLSQAAQLCSERERQIVSGDKTNRSHMTEYSQTVFQSNSPAGHLADEPPHDESGQYLPRAHPPLSTMQTENFDEGMKPEEQAAVSVANDLWHAIEWGVATNKVQTIDRYQYTKNPLEDHSSMNQEVTCELKDDPSLKDIGCSENRPRIDSRRSAERAPPATCTSLKVEPAEDDTYIWRELGDQGAHTGVNSSPLSYLDKRSAYEELHEGLATLAPKTAYTLDPLRLEMEDHTKTPASSSIADQEERLVIVDQIDVSHDTRPLLFTVPHGLKSERSPLNPQLSPHPIQSSSTNVCPEFLDRRQFQTDKSNAFLSLRSTTSGQTYISPSKAFLNRYTSTFHASDFGDSDSLIQPTAQYKSQLEMHKLHDLSDTRKVVSHLSERSPEMIAHKPPTVNSEGRPFVSEFPFMDESKRSTIRKRKITEEQTGWLQVTSNAMKASSEPTTGLTNLCSIGEFYEQYVGTPESSTIKQIDGRQHDIYLGLQTGKHKCDENSPGGCVISAERDFVYHEPVNTVNLNSAQKSMQAEAVEARDRISDNHDVVLAEMSQVTTGSTTVPKSTPRQIYSVHSDAAIYSPSRGQSNLIGSPSARHKSPNMVITANQLEKVDLDTDMLELSTQKAELQNQSTPPNCSVNDINPQMDSYTSESCYPDMRVLHIPSGQYRFQRSPSAYPSSSSSTFGSSKSPHLFKVFDLKSGQTISSSESIPTTPTSVVSSEHHVLNFRPRLNRPLCNIDAVESYLIDQKNISDTVTDVIYSHLAARGAMSLDMYIERITLAARNLGRCKSWGFSSFEMAPILTTDIVWSHMMEHFEAHAHQVIQFARAVPGFRELPSVVMKKLVQEGMYPITVIQLSKDFQPSNMEYNYFNFTAQEREIILRHFPDFLPVADQLRVAGTVLHPFNLDETETALLCCIQLFHGGGERFGETSKVETMYQRTVSAIRTYEETRQMAEVRTQNILAVTSLLTDMNQEHRAIVKTLKRDRPSLKFPDLYVQMFELDNQDPFDNRDADHPLLVAEPNERSTIHPQN</sequence>
<name>A0A4S2LHQ9_OPIFE</name>
<dbReference type="CDD" id="cd07179">
    <property type="entry name" value="2DBD_NR_DBD2"/>
    <property type="match status" value="1"/>
</dbReference>
<dbReference type="SUPFAM" id="SSF57716">
    <property type="entry name" value="Glucocorticoid receptor-like (DNA-binding domain)"/>
    <property type="match status" value="2"/>
</dbReference>
<dbReference type="Gene3D" id="1.10.565.10">
    <property type="entry name" value="Retinoid X Receptor"/>
    <property type="match status" value="1"/>
</dbReference>
<keyword evidence="8" id="KW-0675">Receptor</keyword>
<dbReference type="PANTHER" id="PTHR45805:SF2">
    <property type="entry name" value="NUCLEAR HORMONE RECEPTOR HR3-RELATED"/>
    <property type="match status" value="1"/>
</dbReference>
<evidence type="ECO:0000256" key="3">
    <source>
        <dbReference type="ARBA" id="ARBA00022771"/>
    </source>
</evidence>
<keyword evidence="2" id="KW-0479">Metal-binding</keyword>
<keyword evidence="6" id="KW-0238">DNA-binding</keyword>
<evidence type="ECO:0000313" key="13">
    <source>
        <dbReference type="EMBL" id="TGZ59947.1"/>
    </source>
</evidence>
<dbReference type="EMBL" id="SJOL01008653">
    <property type="protein sequence ID" value="TGZ59947.1"/>
    <property type="molecule type" value="Genomic_DNA"/>
</dbReference>
<dbReference type="Gene3D" id="3.30.50.10">
    <property type="entry name" value="Erythroid Transcription Factor GATA-1, subunit A"/>
    <property type="match status" value="2"/>
</dbReference>
<dbReference type="OrthoDB" id="5771769at2759"/>
<feature type="domain" description="NR LBD" evidence="12">
    <location>
        <begin position="1407"/>
        <end position="1638"/>
    </location>
</feature>
<dbReference type="PROSITE" id="PS00031">
    <property type="entry name" value="NUCLEAR_REC_DBD_1"/>
    <property type="match status" value="1"/>
</dbReference>
<protein>
    <recommendedName>
        <fullName evidence="15">Nuclear receptor domain-containing protein</fullName>
    </recommendedName>
</protein>
<organism evidence="13 14">
    <name type="scientific">Opisthorchis felineus</name>
    <dbReference type="NCBI Taxonomy" id="147828"/>
    <lineage>
        <taxon>Eukaryota</taxon>
        <taxon>Metazoa</taxon>
        <taxon>Spiralia</taxon>
        <taxon>Lophotrochozoa</taxon>
        <taxon>Platyhelminthes</taxon>
        <taxon>Trematoda</taxon>
        <taxon>Digenea</taxon>
        <taxon>Opisthorchiida</taxon>
        <taxon>Opisthorchiata</taxon>
        <taxon>Opisthorchiidae</taxon>
        <taxon>Opisthorchis</taxon>
    </lineage>
</organism>
<evidence type="ECO:0000256" key="2">
    <source>
        <dbReference type="ARBA" id="ARBA00022723"/>
    </source>
</evidence>
<feature type="compositionally biased region" description="Basic and acidic residues" evidence="10">
    <location>
        <begin position="788"/>
        <end position="799"/>
    </location>
</feature>
<dbReference type="PANTHER" id="PTHR45805">
    <property type="entry name" value="NUCLEAR HORMONE RECEPTOR HR3-RELATED"/>
    <property type="match status" value="1"/>
</dbReference>
<dbReference type="Pfam" id="PF00105">
    <property type="entry name" value="zf-C4"/>
    <property type="match status" value="2"/>
</dbReference>
<comment type="subcellular location">
    <subcellularLocation>
        <location evidence="1">Nucleus</location>
    </subcellularLocation>
</comment>
<dbReference type="InterPro" id="IPR000536">
    <property type="entry name" value="Nucl_hrmn_rcpt_lig-bd"/>
</dbReference>
<comment type="caution">
    <text evidence="13">The sequence shown here is derived from an EMBL/GenBank/DDBJ whole genome shotgun (WGS) entry which is preliminary data.</text>
</comment>
<dbReference type="SMART" id="SM00399">
    <property type="entry name" value="ZnF_C4"/>
    <property type="match status" value="2"/>
</dbReference>
<reference evidence="13 14" key="1">
    <citation type="journal article" date="2019" name="BMC Genomics">
        <title>New insights from Opisthorchis felineus genome: update on genomics of the epidemiologically important liver flukes.</title>
        <authorList>
            <person name="Ershov N.I."/>
            <person name="Mordvinov V.A."/>
            <person name="Prokhortchouk E.B."/>
            <person name="Pakharukova M.Y."/>
            <person name="Gunbin K.V."/>
            <person name="Ustyantsev K."/>
            <person name="Genaev M.A."/>
            <person name="Blinov A.G."/>
            <person name="Mazur A."/>
            <person name="Boulygina E."/>
            <person name="Tsygankova S."/>
            <person name="Khrameeva E."/>
            <person name="Chekanov N."/>
            <person name="Fan G."/>
            <person name="Xiao A."/>
            <person name="Zhang H."/>
            <person name="Xu X."/>
            <person name="Yang H."/>
            <person name="Solovyev V."/>
            <person name="Lee S.M."/>
            <person name="Liu X."/>
            <person name="Afonnikov D.A."/>
            <person name="Skryabin K.G."/>
        </authorList>
    </citation>
    <scope>NUCLEOTIDE SEQUENCE [LARGE SCALE GENOMIC DNA]</scope>
    <source>
        <strain evidence="13">AK-0245</strain>
        <tissue evidence="13">Whole organism</tissue>
    </source>
</reference>
<feature type="domain" description="Nuclear receptor" evidence="11">
    <location>
        <begin position="321"/>
        <end position="398"/>
    </location>
</feature>
<evidence type="ECO:0000256" key="4">
    <source>
        <dbReference type="ARBA" id="ARBA00022833"/>
    </source>
</evidence>
<dbReference type="InterPro" id="IPR013088">
    <property type="entry name" value="Znf_NHR/GATA"/>
</dbReference>
<dbReference type="GO" id="GO:0004879">
    <property type="term" value="F:nuclear receptor activity"/>
    <property type="evidence" value="ECO:0007669"/>
    <property type="project" value="TreeGrafter"/>
</dbReference>
<evidence type="ECO:0000259" key="12">
    <source>
        <dbReference type="PROSITE" id="PS51843"/>
    </source>
</evidence>
<dbReference type="Proteomes" id="UP000308267">
    <property type="component" value="Unassembled WGS sequence"/>
</dbReference>
<dbReference type="GO" id="GO:0005634">
    <property type="term" value="C:nucleus"/>
    <property type="evidence" value="ECO:0007669"/>
    <property type="project" value="UniProtKB-SubCell"/>
</dbReference>
<evidence type="ECO:0000256" key="5">
    <source>
        <dbReference type="ARBA" id="ARBA00023015"/>
    </source>
</evidence>
<dbReference type="InterPro" id="IPR035500">
    <property type="entry name" value="NHR-like_dom_sf"/>
</dbReference>
<dbReference type="PRINTS" id="PR00047">
    <property type="entry name" value="STROIDFINGER"/>
</dbReference>